<dbReference type="InterPro" id="IPR010994">
    <property type="entry name" value="RuvA_2-like"/>
</dbReference>
<comment type="caution">
    <text evidence="3">The sequence shown here is derived from an EMBL/GenBank/DDBJ whole genome shotgun (WGS) entry which is preliminary data.</text>
</comment>
<dbReference type="SMART" id="SM00278">
    <property type="entry name" value="HhH1"/>
    <property type="match status" value="2"/>
</dbReference>
<name>A0A8H2PKN0_9GAMM</name>
<dbReference type="OrthoDB" id="7510573at2"/>
<reference evidence="3 4" key="1">
    <citation type="submission" date="2019-05" db="EMBL/GenBank/DDBJ databases">
        <title>Colwellia ponticola sp. nov., isolated from seawater.</title>
        <authorList>
            <person name="Yoon J.-H."/>
        </authorList>
    </citation>
    <scope>NUCLEOTIDE SEQUENCE [LARGE SCALE GENOMIC DNA]</scope>
    <source>
        <strain evidence="3 4">OISW-25</strain>
    </source>
</reference>
<dbReference type="GO" id="GO:0006281">
    <property type="term" value="P:DNA repair"/>
    <property type="evidence" value="ECO:0007669"/>
    <property type="project" value="InterPro"/>
</dbReference>
<dbReference type="InterPro" id="IPR051675">
    <property type="entry name" value="Endo/Exo/Phosphatase_dom_1"/>
</dbReference>
<feature type="domain" description="Helix-hairpin-helix DNA-binding motif class 1" evidence="2">
    <location>
        <begin position="66"/>
        <end position="85"/>
    </location>
</feature>
<keyword evidence="1" id="KW-0732">Signal</keyword>
<organism evidence="3 4">
    <name type="scientific">Colwellia ponticola</name>
    <dbReference type="NCBI Taxonomy" id="2304625"/>
    <lineage>
        <taxon>Bacteria</taxon>
        <taxon>Pseudomonadati</taxon>
        <taxon>Pseudomonadota</taxon>
        <taxon>Gammaproteobacteria</taxon>
        <taxon>Alteromonadales</taxon>
        <taxon>Colwelliaceae</taxon>
        <taxon>Colwellia</taxon>
    </lineage>
</organism>
<dbReference type="PANTHER" id="PTHR21180:SF32">
    <property type="entry name" value="ENDONUCLEASE_EXONUCLEASE_PHOSPHATASE FAMILY DOMAIN-CONTAINING PROTEIN 1"/>
    <property type="match status" value="1"/>
</dbReference>
<keyword evidence="3" id="KW-0238">DNA-binding</keyword>
<dbReference type="EMBL" id="SZVP01000003">
    <property type="protein sequence ID" value="TMM46353.1"/>
    <property type="molecule type" value="Genomic_DNA"/>
</dbReference>
<evidence type="ECO:0000259" key="2">
    <source>
        <dbReference type="SMART" id="SM00278"/>
    </source>
</evidence>
<dbReference type="RefSeq" id="WP_138621112.1">
    <property type="nucleotide sequence ID" value="NZ_SZVP01000003.1"/>
</dbReference>
<evidence type="ECO:0000256" key="1">
    <source>
        <dbReference type="SAM" id="SignalP"/>
    </source>
</evidence>
<dbReference type="Gene3D" id="1.10.150.280">
    <property type="entry name" value="AF1531-like domain"/>
    <property type="match status" value="1"/>
</dbReference>
<gene>
    <name evidence="3" type="ORF">FCS21_05165</name>
</gene>
<accession>A0A8H2PKN0</accession>
<dbReference type="Proteomes" id="UP000307702">
    <property type="component" value="Unassembled WGS sequence"/>
</dbReference>
<dbReference type="GO" id="GO:0003677">
    <property type="term" value="F:DNA binding"/>
    <property type="evidence" value="ECO:0007669"/>
    <property type="project" value="UniProtKB-KW"/>
</dbReference>
<dbReference type="GO" id="GO:0015628">
    <property type="term" value="P:protein secretion by the type II secretion system"/>
    <property type="evidence" value="ECO:0007669"/>
    <property type="project" value="TreeGrafter"/>
</dbReference>
<dbReference type="InterPro" id="IPR004509">
    <property type="entry name" value="Competence_ComEA_HhH"/>
</dbReference>
<evidence type="ECO:0000313" key="3">
    <source>
        <dbReference type="EMBL" id="TMM46353.1"/>
    </source>
</evidence>
<keyword evidence="4" id="KW-1185">Reference proteome</keyword>
<dbReference type="Pfam" id="PF12836">
    <property type="entry name" value="HHH_3"/>
    <property type="match status" value="1"/>
</dbReference>
<dbReference type="AlphaFoldDB" id="A0A8H2PKN0"/>
<dbReference type="NCBIfam" id="TIGR00426">
    <property type="entry name" value="competence protein ComEA helix-hairpin-helix repeat region"/>
    <property type="match status" value="1"/>
</dbReference>
<proteinExistence type="predicted"/>
<feature type="domain" description="Helix-hairpin-helix DNA-binding motif class 1" evidence="2">
    <location>
        <begin position="96"/>
        <end position="115"/>
    </location>
</feature>
<dbReference type="GO" id="GO:0015627">
    <property type="term" value="C:type II protein secretion system complex"/>
    <property type="evidence" value="ECO:0007669"/>
    <property type="project" value="TreeGrafter"/>
</dbReference>
<dbReference type="InterPro" id="IPR003583">
    <property type="entry name" value="Hlx-hairpin-Hlx_DNA-bd_motif"/>
</dbReference>
<dbReference type="PANTHER" id="PTHR21180">
    <property type="entry name" value="ENDONUCLEASE/EXONUCLEASE/PHOSPHATASE FAMILY DOMAIN-CONTAINING PROTEIN 1"/>
    <property type="match status" value="1"/>
</dbReference>
<protein>
    <submittedName>
        <fullName evidence="3">ComEA family DNA-binding protein</fullName>
    </submittedName>
</protein>
<feature type="signal peptide" evidence="1">
    <location>
        <begin position="1"/>
        <end position="36"/>
    </location>
</feature>
<dbReference type="SUPFAM" id="SSF47781">
    <property type="entry name" value="RuvA domain 2-like"/>
    <property type="match status" value="1"/>
</dbReference>
<sequence>MNNTANYFNKFNYFNKTLSALTLATILLVNTPLCFAKDVNANQPVQEQMVNVTEQHIVNLNQSTYEQLITLKGVGHTKAQAIIAYREQFGDFKSIDELTKVSGIGDKIVDMNRERLSL</sequence>
<feature type="chain" id="PRO_5034808471" evidence="1">
    <location>
        <begin position="37"/>
        <end position="118"/>
    </location>
</feature>
<evidence type="ECO:0000313" key="4">
    <source>
        <dbReference type="Proteomes" id="UP000307702"/>
    </source>
</evidence>